<evidence type="ECO:0008006" key="2">
    <source>
        <dbReference type="Google" id="ProtNLM"/>
    </source>
</evidence>
<organism evidence="1">
    <name type="scientific">Desulfomonile tiedjei</name>
    <dbReference type="NCBI Taxonomy" id="2358"/>
    <lineage>
        <taxon>Bacteria</taxon>
        <taxon>Pseudomonadati</taxon>
        <taxon>Thermodesulfobacteriota</taxon>
        <taxon>Desulfomonilia</taxon>
        <taxon>Desulfomonilales</taxon>
        <taxon>Desulfomonilaceae</taxon>
        <taxon>Desulfomonile</taxon>
    </lineage>
</organism>
<protein>
    <recommendedName>
        <fullName evidence="2">4Fe-4S ferredoxin-type domain-containing protein</fullName>
    </recommendedName>
</protein>
<gene>
    <name evidence="1" type="ORF">ENV54_09975</name>
</gene>
<accession>A0A7C4EUX9</accession>
<sequence>MSESDSRKTPQHKRDDTTQPMVLPGIHRYQFFTNLKDRGWTMNLDRVALFGIVGALLATVIKPLLRNNPATIYCYECRACYATQDRCPVGISLQAELVVAGRVTDYDRFIRNGGLKCIRCGNCQSYCVQFLPLPQMFAMMQEETRSAIRQGIVPRHSLEDALAGGLVGKEFIDDVVKACS</sequence>
<reference evidence="1" key="1">
    <citation type="journal article" date="2020" name="mSystems">
        <title>Genome- and Community-Level Interaction Insights into Carbon Utilization and Element Cycling Functions of Hydrothermarchaeota in Hydrothermal Sediment.</title>
        <authorList>
            <person name="Zhou Z."/>
            <person name="Liu Y."/>
            <person name="Xu W."/>
            <person name="Pan J."/>
            <person name="Luo Z.H."/>
            <person name="Li M."/>
        </authorList>
    </citation>
    <scope>NUCLEOTIDE SEQUENCE [LARGE SCALE GENOMIC DNA]</scope>
    <source>
        <strain evidence="1">SpSt-769</strain>
    </source>
</reference>
<evidence type="ECO:0000313" key="1">
    <source>
        <dbReference type="EMBL" id="HGH61612.1"/>
    </source>
</evidence>
<dbReference type="EMBL" id="DTGT01000318">
    <property type="protein sequence ID" value="HGH61612.1"/>
    <property type="molecule type" value="Genomic_DNA"/>
</dbReference>
<name>A0A7C4EUX9_9BACT</name>
<proteinExistence type="predicted"/>
<dbReference type="AlphaFoldDB" id="A0A7C4EUX9"/>
<comment type="caution">
    <text evidence="1">The sequence shown here is derived from an EMBL/GenBank/DDBJ whole genome shotgun (WGS) entry which is preliminary data.</text>
</comment>
<dbReference type="SUPFAM" id="SSF46548">
    <property type="entry name" value="alpha-helical ferredoxin"/>
    <property type="match status" value="1"/>
</dbReference>